<sequence length="186" mass="20288">MAPSTKSPSSIVLAVLLVLVSVIGCPSSTAHLLKTCMFDAIYQLGDSISDTGNLIRQNPNTPFSHLPYGETLFNKSTGRCSNGLLMIDYFALDAGLPLVNPYLNKDALTRHGVNFAVAGSTALSSQLLSQKQILSPVTNSSLNQQLYWMFSHFNSICYNQRDCNEKLRNALFLADLSTLVLRKQGA</sequence>
<reference evidence="5" key="1">
    <citation type="submission" date="2025-08" db="UniProtKB">
        <authorList>
            <consortium name="RefSeq"/>
        </authorList>
    </citation>
    <scope>IDENTIFICATION</scope>
    <source>
        <tissue evidence="5">Young leaves</tissue>
    </source>
</reference>
<dbReference type="Proteomes" id="UP000504608">
    <property type="component" value="Unplaced"/>
</dbReference>
<dbReference type="GeneID" id="111493498"/>
<keyword evidence="3" id="KW-0732">Signal</keyword>
<evidence type="ECO:0000313" key="4">
    <source>
        <dbReference type="Proteomes" id="UP000504608"/>
    </source>
</evidence>
<organism evidence="4 5">
    <name type="scientific">Cucurbita maxima</name>
    <name type="common">Pumpkin</name>
    <name type="synonym">Winter squash</name>
    <dbReference type="NCBI Taxonomy" id="3661"/>
    <lineage>
        <taxon>Eukaryota</taxon>
        <taxon>Viridiplantae</taxon>
        <taxon>Streptophyta</taxon>
        <taxon>Embryophyta</taxon>
        <taxon>Tracheophyta</taxon>
        <taxon>Spermatophyta</taxon>
        <taxon>Magnoliopsida</taxon>
        <taxon>eudicotyledons</taxon>
        <taxon>Gunneridae</taxon>
        <taxon>Pentapetalae</taxon>
        <taxon>rosids</taxon>
        <taxon>fabids</taxon>
        <taxon>Cucurbitales</taxon>
        <taxon>Cucurbitaceae</taxon>
        <taxon>Cucurbiteae</taxon>
        <taxon>Cucurbita</taxon>
    </lineage>
</organism>
<evidence type="ECO:0000313" key="5">
    <source>
        <dbReference type="RefSeq" id="XP_022998970.1"/>
    </source>
</evidence>
<dbReference type="AlphaFoldDB" id="A0A6J1KE00"/>
<protein>
    <submittedName>
        <fullName evidence="5">Acetylajmalan esterase-like</fullName>
    </submittedName>
</protein>
<feature type="chain" id="PRO_5027057546" evidence="3">
    <location>
        <begin position="31"/>
        <end position="186"/>
    </location>
</feature>
<keyword evidence="4" id="KW-1185">Reference proteome</keyword>
<dbReference type="PROSITE" id="PS51257">
    <property type="entry name" value="PROKAR_LIPOPROTEIN"/>
    <property type="match status" value="1"/>
</dbReference>
<keyword evidence="2" id="KW-0325">Glycoprotein</keyword>
<comment type="similarity">
    <text evidence="1">Belongs to the 'GDSL' lipolytic enzyme family.</text>
</comment>
<name>A0A6J1KE00_CUCMA</name>
<feature type="signal peptide" evidence="3">
    <location>
        <begin position="1"/>
        <end position="30"/>
    </location>
</feature>
<gene>
    <name evidence="5" type="primary">LOC111493498</name>
</gene>
<dbReference type="InterPro" id="IPR001087">
    <property type="entry name" value="GDSL"/>
</dbReference>
<dbReference type="Pfam" id="PF00657">
    <property type="entry name" value="Lipase_GDSL"/>
    <property type="match status" value="1"/>
</dbReference>
<dbReference type="Gene3D" id="3.40.50.1110">
    <property type="entry name" value="SGNH hydrolase"/>
    <property type="match status" value="1"/>
</dbReference>
<dbReference type="OrthoDB" id="1600564at2759"/>
<dbReference type="KEGG" id="cmax:111493498"/>
<evidence type="ECO:0000256" key="2">
    <source>
        <dbReference type="ARBA" id="ARBA00023180"/>
    </source>
</evidence>
<dbReference type="PANTHER" id="PTHR22835">
    <property type="entry name" value="ZINC FINGER FYVE DOMAIN CONTAINING PROTEIN"/>
    <property type="match status" value="1"/>
</dbReference>
<dbReference type="PANTHER" id="PTHR22835:SF517">
    <property type="entry name" value="GDSL-LIKE LIPASE_ACYLHYDROLASE FAMILY PROTEIN, EXPRESSED"/>
    <property type="match status" value="1"/>
</dbReference>
<evidence type="ECO:0000256" key="3">
    <source>
        <dbReference type="SAM" id="SignalP"/>
    </source>
</evidence>
<accession>A0A6J1KE00</accession>
<proteinExistence type="inferred from homology"/>
<dbReference type="RefSeq" id="XP_022998970.1">
    <property type="nucleotide sequence ID" value="XM_023143202.1"/>
</dbReference>
<evidence type="ECO:0000256" key="1">
    <source>
        <dbReference type="ARBA" id="ARBA00008668"/>
    </source>
</evidence>
<dbReference type="GO" id="GO:0016788">
    <property type="term" value="F:hydrolase activity, acting on ester bonds"/>
    <property type="evidence" value="ECO:0007669"/>
    <property type="project" value="InterPro"/>
</dbReference>
<dbReference type="InterPro" id="IPR036514">
    <property type="entry name" value="SGNH_hydro_sf"/>
</dbReference>